<evidence type="ECO:0000313" key="8">
    <source>
        <dbReference type="Proteomes" id="UP000515154"/>
    </source>
</evidence>
<evidence type="ECO:0000256" key="3">
    <source>
        <dbReference type="ARBA" id="ARBA00023242"/>
    </source>
</evidence>
<dbReference type="PROSITE" id="PS51938">
    <property type="entry name" value="SUZ_C"/>
    <property type="match status" value="1"/>
</dbReference>
<name>A0A6P7T736_9MOLL</name>
<dbReference type="CDD" id="cd08033">
    <property type="entry name" value="LARP_6"/>
    <property type="match status" value="1"/>
</dbReference>
<sequence>MGDYNNRMAELNLDTTAFEVNEMSAKNNNNSIGKRSTTDMITPVIEEGQFTDAVDQEEVMSPTTANANDRNHHQEQQQQHDDTQTAGEENVNGNEKNKNDDDDDDTNSVSIASVTSVPATANGVAHRVDDDDDNDQNNYHDNHQLSSNLPVEDPASTPLTAGPTASPLKEQQQQQQREQDKEVGGEREVESFRPVEVEITPAQPPLPVLPPAPVLRVEQLREEDYGSSPSSYTSEEEGYSFPEFSDDPEEREKLPEFVEPSEELQEKIVNQVEFYFSDANILKDAFLLKHVRRNKQGFVSLKLLTSFRKVKTLSKDYRVVAYSLQKSKVLEVNEEGTKVRRIDSLPEYDETTPSRTVVVVNLPIKNPAIENVAELFSKCGVISLIRILRPKGSIPPDIKKFSSKHPEIGTTLCAVIEFETFEGAKQACAMHNADDWRSGMRVVQLSAKKKEKDKKKAVSSNNNNAKSGSANSNTATDKEIVSLEDKKKKKGCRKKKRIDELCREPESSCYSSGSEADTPQTLLHMPSLDPSKLSPVTTPKPSPRSTPKSSPRTQRRKWMSKKSPLAETDNSPRISPQISPESLRKKYDNSDAPASPWVQRRLKAAQAQQNSTGLSDDKNGQSAGRSPKGSPLMLRRGRLHDLEMAVRSPKGPDGTSGFYGGMGRGKVPSNIALPEIVA</sequence>
<dbReference type="Gene3D" id="3.30.70.330">
    <property type="match status" value="1"/>
</dbReference>
<organism evidence="8 9">
    <name type="scientific">Octopus sinensis</name>
    <name type="common">East Asian common octopus</name>
    <dbReference type="NCBI Taxonomy" id="2607531"/>
    <lineage>
        <taxon>Eukaryota</taxon>
        <taxon>Metazoa</taxon>
        <taxon>Spiralia</taxon>
        <taxon>Lophotrochozoa</taxon>
        <taxon>Mollusca</taxon>
        <taxon>Cephalopoda</taxon>
        <taxon>Coleoidea</taxon>
        <taxon>Octopodiformes</taxon>
        <taxon>Octopoda</taxon>
        <taxon>Incirrata</taxon>
        <taxon>Octopodidae</taxon>
        <taxon>Octopus</taxon>
    </lineage>
</organism>
<dbReference type="Gene3D" id="1.10.10.10">
    <property type="entry name" value="Winged helix-like DNA-binding domain superfamily/Winged helix DNA-binding domain"/>
    <property type="match status" value="1"/>
</dbReference>
<dbReference type="AlphaFoldDB" id="A0A6P7T736"/>
<dbReference type="InterPro" id="IPR045180">
    <property type="entry name" value="La_dom_prot"/>
</dbReference>
<feature type="compositionally biased region" description="Basic residues" evidence="5">
    <location>
        <begin position="487"/>
        <end position="496"/>
    </location>
</feature>
<feature type="compositionally biased region" description="Polar residues" evidence="5">
    <location>
        <begin position="568"/>
        <end position="580"/>
    </location>
</feature>
<keyword evidence="8" id="KW-1185">Reference proteome</keyword>
<dbReference type="FunFam" id="1.10.10.10:FF:000158">
    <property type="entry name" value="La ribonucleoprotein domain family member 7"/>
    <property type="match status" value="1"/>
</dbReference>
<reference evidence="9" key="1">
    <citation type="submission" date="2025-08" db="UniProtKB">
        <authorList>
            <consortium name="RefSeq"/>
        </authorList>
    </citation>
    <scope>IDENTIFICATION</scope>
</reference>
<dbReference type="GO" id="GO:1990904">
    <property type="term" value="C:ribonucleoprotein complex"/>
    <property type="evidence" value="ECO:0007669"/>
    <property type="project" value="InterPro"/>
</dbReference>
<dbReference type="RefSeq" id="XP_029646210.1">
    <property type="nucleotide sequence ID" value="XM_029790350.2"/>
</dbReference>
<feature type="compositionally biased region" description="Polar residues" evidence="5">
    <location>
        <begin position="508"/>
        <end position="521"/>
    </location>
</feature>
<dbReference type="GO" id="GO:0005634">
    <property type="term" value="C:nucleus"/>
    <property type="evidence" value="ECO:0007669"/>
    <property type="project" value="UniProtKB-SubCell"/>
</dbReference>
<dbReference type="InterPro" id="IPR006630">
    <property type="entry name" value="La_HTH"/>
</dbReference>
<evidence type="ECO:0000256" key="2">
    <source>
        <dbReference type="ARBA" id="ARBA00022884"/>
    </source>
</evidence>
<evidence type="ECO:0000259" key="7">
    <source>
        <dbReference type="PROSITE" id="PS51938"/>
    </source>
</evidence>
<dbReference type="KEGG" id="osn:115220256"/>
<feature type="region of interest" description="Disordered" evidence="5">
    <location>
        <begin position="221"/>
        <end position="248"/>
    </location>
</feature>
<keyword evidence="2 4" id="KW-0694">RNA-binding</keyword>
<dbReference type="InterPro" id="IPR036390">
    <property type="entry name" value="WH_DNA-bd_sf"/>
</dbReference>
<protein>
    <submittedName>
        <fullName evidence="9">La-related protein 6-like</fullName>
    </submittedName>
</protein>
<feature type="compositionally biased region" description="Basic and acidic residues" evidence="5">
    <location>
        <begin position="69"/>
        <end position="83"/>
    </location>
</feature>
<dbReference type="PROSITE" id="PS50961">
    <property type="entry name" value="HTH_LA"/>
    <property type="match status" value="1"/>
</dbReference>
<dbReference type="InterPro" id="IPR036388">
    <property type="entry name" value="WH-like_DNA-bd_sf"/>
</dbReference>
<feature type="compositionally biased region" description="Basic and acidic residues" evidence="5">
    <location>
        <begin position="476"/>
        <end position="486"/>
    </location>
</feature>
<dbReference type="InterPro" id="IPR002344">
    <property type="entry name" value="Lupus_La"/>
</dbReference>
<feature type="compositionally biased region" description="Low complexity" evidence="5">
    <location>
        <begin position="458"/>
        <end position="473"/>
    </location>
</feature>
<proteinExistence type="predicted"/>
<accession>A0A6P7T736</accession>
<evidence type="ECO:0000256" key="5">
    <source>
        <dbReference type="SAM" id="MobiDB-lite"/>
    </source>
</evidence>
<dbReference type="PRINTS" id="PR00302">
    <property type="entry name" value="LUPUSLA"/>
</dbReference>
<feature type="compositionally biased region" description="Basic and acidic residues" evidence="5">
    <location>
        <begin position="497"/>
        <end position="506"/>
    </location>
</feature>
<dbReference type="SUPFAM" id="SSF54928">
    <property type="entry name" value="RNA-binding domain, RBD"/>
    <property type="match status" value="1"/>
</dbReference>
<dbReference type="InterPro" id="IPR034880">
    <property type="entry name" value="LARP6_RRM"/>
</dbReference>
<feature type="domain" description="HTH La-type RNA-binding" evidence="6">
    <location>
        <begin position="258"/>
        <end position="349"/>
    </location>
</feature>
<feature type="region of interest" description="Disordered" evidence="5">
    <location>
        <begin position="44"/>
        <end position="195"/>
    </location>
</feature>
<feature type="compositionally biased region" description="Polar residues" evidence="5">
    <location>
        <begin position="606"/>
        <end position="624"/>
    </location>
</feature>
<dbReference type="InterPro" id="IPR024642">
    <property type="entry name" value="SUZ-C"/>
</dbReference>
<dbReference type="PANTHER" id="PTHR22792:SF140">
    <property type="entry name" value="ACHILLES, ISOFORM A"/>
    <property type="match status" value="1"/>
</dbReference>
<gene>
    <name evidence="9" type="primary">LOC115220256</name>
</gene>
<comment type="subcellular location">
    <subcellularLocation>
        <location evidence="1">Nucleus</location>
    </subcellularLocation>
</comment>
<feature type="compositionally biased region" description="Low complexity" evidence="5">
    <location>
        <begin position="84"/>
        <end position="94"/>
    </location>
</feature>
<keyword evidence="3" id="KW-0539">Nucleus</keyword>
<dbReference type="GO" id="GO:0006396">
    <property type="term" value="P:RNA processing"/>
    <property type="evidence" value="ECO:0007669"/>
    <property type="project" value="InterPro"/>
</dbReference>
<feature type="domain" description="SUZ-C" evidence="7">
    <location>
        <begin position="609"/>
        <end position="662"/>
    </location>
</feature>
<dbReference type="Pfam" id="PF05383">
    <property type="entry name" value="La"/>
    <property type="match status" value="1"/>
</dbReference>
<dbReference type="InterPro" id="IPR012677">
    <property type="entry name" value="Nucleotide-bd_a/b_plait_sf"/>
</dbReference>
<dbReference type="SMART" id="SM00715">
    <property type="entry name" value="LA"/>
    <property type="match status" value="1"/>
</dbReference>
<dbReference type="GO" id="GO:0003729">
    <property type="term" value="F:mRNA binding"/>
    <property type="evidence" value="ECO:0007669"/>
    <property type="project" value="TreeGrafter"/>
</dbReference>
<evidence type="ECO:0000259" key="6">
    <source>
        <dbReference type="PROSITE" id="PS50961"/>
    </source>
</evidence>
<evidence type="ECO:0000313" key="9">
    <source>
        <dbReference type="RefSeq" id="XP_029646210.1"/>
    </source>
</evidence>
<feature type="compositionally biased region" description="Acidic residues" evidence="5">
    <location>
        <begin position="234"/>
        <end position="248"/>
    </location>
</feature>
<dbReference type="PANTHER" id="PTHR22792">
    <property type="entry name" value="LUPUS LA PROTEIN-RELATED"/>
    <property type="match status" value="1"/>
</dbReference>
<evidence type="ECO:0000256" key="4">
    <source>
        <dbReference type="PROSITE-ProRule" id="PRU00332"/>
    </source>
</evidence>
<dbReference type="CDD" id="cd12289">
    <property type="entry name" value="RRM_LARP6"/>
    <property type="match status" value="1"/>
</dbReference>
<feature type="compositionally biased region" description="Basic and acidic residues" evidence="5">
    <location>
        <begin position="177"/>
        <end position="195"/>
    </location>
</feature>
<feature type="region of interest" description="Disordered" evidence="5">
    <location>
        <begin position="446"/>
        <end position="678"/>
    </location>
</feature>
<dbReference type="InterPro" id="IPR035979">
    <property type="entry name" value="RBD_domain_sf"/>
</dbReference>
<evidence type="ECO:0000256" key="1">
    <source>
        <dbReference type="ARBA" id="ARBA00004123"/>
    </source>
</evidence>
<dbReference type="SUPFAM" id="SSF46785">
    <property type="entry name" value="Winged helix' DNA-binding domain"/>
    <property type="match status" value="1"/>
</dbReference>
<dbReference type="Proteomes" id="UP000515154">
    <property type="component" value="Linkage group LG16"/>
</dbReference>